<sequence length="62" mass="7033">MLLDDLQRLVPQVIDRKKQFLREEFGSDLGYPIKGVVVVGSVAERRERSGSDIDVYLLLNGE</sequence>
<organism evidence="2 3">
    <name type="scientific">Candidatus Woesebacteria bacterium RIFCSPHIGHO2_01_FULL_38_9</name>
    <dbReference type="NCBI Taxonomy" id="1802492"/>
    <lineage>
        <taxon>Bacteria</taxon>
        <taxon>Candidatus Woeseibacteriota</taxon>
    </lineage>
</organism>
<proteinExistence type="predicted"/>
<gene>
    <name evidence="2" type="ORF">A2714_04900</name>
</gene>
<feature type="domain" description="Polymerase nucleotidyl transferase" evidence="1">
    <location>
        <begin position="22"/>
        <end position="62"/>
    </location>
</feature>
<dbReference type="GO" id="GO:0016779">
    <property type="term" value="F:nucleotidyltransferase activity"/>
    <property type="evidence" value="ECO:0007669"/>
    <property type="project" value="InterPro"/>
</dbReference>
<dbReference type="EMBL" id="MGGE01000025">
    <property type="protein sequence ID" value="OGM21143.1"/>
    <property type="molecule type" value="Genomic_DNA"/>
</dbReference>
<dbReference type="Proteomes" id="UP000178419">
    <property type="component" value="Unassembled WGS sequence"/>
</dbReference>
<evidence type="ECO:0000313" key="3">
    <source>
        <dbReference type="Proteomes" id="UP000178419"/>
    </source>
</evidence>
<accession>A0A1F7Y1H0</accession>
<name>A0A1F7Y1H0_9BACT</name>
<dbReference type="Gene3D" id="3.30.460.10">
    <property type="entry name" value="Beta Polymerase, domain 2"/>
    <property type="match status" value="1"/>
</dbReference>
<dbReference type="Pfam" id="PF01909">
    <property type="entry name" value="NTP_transf_2"/>
    <property type="match status" value="1"/>
</dbReference>
<comment type="caution">
    <text evidence="2">The sequence shown here is derived from an EMBL/GenBank/DDBJ whole genome shotgun (WGS) entry which is preliminary data.</text>
</comment>
<dbReference type="SUPFAM" id="SSF81301">
    <property type="entry name" value="Nucleotidyltransferase"/>
    <property type="match status" value="1"/>
</dbReference>
<reference evidence="2 3" key="1">
    <citation type="journal article" date="2016" name="Nat. Commun.">
        <title>Thousands of microbial genomes shed light on interconnected biogeochemical processes in an aquifer system.</title>
        <authorList>
            <person name="Anantharaman K."/>
            <person name="Brown C.T."/>
            <person name="Hug L.A."/>
            <person name="Sharon I."/>
            <person name="Castelle C.J."/>
            <person name="Probst A.J."/>
            <person name="Thomas B.C."/>
            <person name="Singh A."/>
            <person name="Wilkins M.J."/>
            <person name="Karaoz U."/>
            <person name="Brodie E.L."/>
            <person name="Williams K.H."/>
            <person name="Hubbard S.S."/>
            <person name="Banfield J.F."/>
        </authorList>
    </citation>
    <scope>NUCLEOTIDE SEQUENCE [LARGE SCALE GENOMIC DNA]</scope>
</reference>
<dbReference type="InterPro" id="IPR043519">
    <property type="entry name" value="NT_sf"/>
</dbReference>
<protein>
    <recommendedName>
        <fullName evidence="1">Polymerase nucleotidyl transferase domain-containing protein</fullName>
    </recommendedName>
</protein>
<dbReference type="AlphaFoldDB" id="A0A1F7Y1H0"/>
<dbReference type="InterPro" id="IPR002934">
    <property type="entry name" value="Polymerase_NTP_transf_dom"/>
</dbReference>
<evidence type="ECO:0000313" key="2">
    <source>
        <dbReference type="EMBL" id="OGM21143.1"/>
    </source>
</evidence>
<evidence type="ECO:0000259" key="1">
    <source>
        <dbReference type="Pfam" id="PF01909"/>
    </source>
</evidence>